<dbReference type="OrthoDB" id="7873527at2"/>
<gene>
    <name evidence="2" type="ORF">E2L08_02845</name>
</gene>
<dbReference type="Proteomes" id="UP000295701">
    <property type="component" value="Unassembled WGS sequence"/>
</dbReference>
<dbReference type="InterPro" id="IPR036844">
    <property type="entry name" value="Hint_dom_sf"/>
</dbReference>
<keyword evidence="3" id="KW-1185">Reference proteome</keyword>
<dbReference type="Gene3D" id="2.170.16.10">
    <property type="entry name" value="Hedgehog/Intein (Hint) domain"/>
    <property type="match status" value="1"/>
</dbReference>
<dbReference type="AlphaFoldDB" id="A0A4R6AHD2"/>
<dbReference type="EMBL" id="SNAA01000002">
    <property type="protein sequence ID" value="TDL83601.1"/>
    <property type="molecule type" value="Genomic_DNA"/>
</dbReference>
<evidence type="ECO:0000259" key="1">
    <source>
        <dbReference type="Pfam" id="PF13403"/>
    </source>
</evidence>
<reference evidence="2 3" key="1">
    <citation type="submission" date="2019-03" db="EMBL/GenBank/DDBJ databases">
        <title>Primorskyibacter sp. SS33 isolated from sediments.</title>
        <authorList>
            <person name="Xunke S."/>
        </authorList>
    </citation>
    <scope>NUCLEOTIDE SEQUENCE [LARGE SCALE GENOMIC DNA]</scope>
    <source>
        <strain evidence="2 3">SS33</strain>
    </source>
</reference>
<sequence length="153" mass="16612">MTQIAKTGARTQTGLVAGTRVMTSDGMLPVEFLEAGDRIVTRQGLRRLRAVSVVERTAQQVVTIRASVLGHDRPEHPLRVAADQPVVLRDWRARAMFGTDTAVVPARRLVDGDFISETPVARLRSFVLVFDTPQIVYAEGAEVAMGASQDATA</sequence>
<accession>A0A4R6AHD2</accession>
<organism evidence="2 3">
    <name type="scientific">Palleronia sediminis</name>
    <dbReference type="NCBI Taxonomy" id="2547833"/>
    <lineage>
        <taxon>Bacteria</taxon>
        <taxon>Pseudomonadati</taxon>
        <taxon>Pseudomonadota</taxon>
        <taxon>Alphaproteobacteria</taxon>
        <taxon>Rhodobacterales</taxon>
        <taxon>Roseobacteraceae</taxon>
        <taxon>Palleronia</taxon>
    </lineage>
</organism>
<dbReference type="Pfam" id="PF13403">
    <property type="entry name" value="Hint_2"/>
    <property type="match status" value="1"/>
</dbReference>
<proteinExistence type="predicted"/>
<evidence type="ECO:0000313" key="3">
    <source>
        <dbReference type="Proteomes" id="UP000295701"/>
    </source>
</evidence>
<dbReference type="InterPro" id="IPR028992">
    <property type="entry name" value="Hedgehog/Intein_dom"/>
</dbReference>
<dbReference type="SUPFAM" id="SSF51294">
    <property type="entry name" value="Hedgehog/intein (Hint) domain"/>
    <property type="match status" value="1"/>
</dbReference>
<protein>
    <recommendedName>
        <fullName evidence="1">Hedgehog/Intein (Hint) domain-containing protein</fullName>
    </recommendedName>
</protein>
<name>A0A4R6AHD2_9RHOB</name>
<evidence type="ECO:0000313" key="2">
    <source>
        <dbReference type="EMBL" id="TDL83601.1"/>
    </source>
</evidence>
<feature type="domain" description="Hedgehog/Intein (Hint)" evidence="1">
    <location>
        <begin position="15"/>
        <end position="142"/>
    </location>
</feature>
<dbReference type="RefSeq" id="WP_133395554.1">
    <property type="nucleotide sequence ID" value="NZ_SNAA01000002.1"/>
</dbReference>
<comment type="caution">
    <text evidence="2">The sequence shown here is derived from an EMBL/GenBank/DDBJ whole genome shotgun (WGS) entry which is preliminary data.</text>
</comment>